<dbReference type="EMBL" id="WHNW01000006">
    <property type="protein sequence ID" value="MPV86361.1"/>
    <property type="molecule type" value="Genomic_DNA"/>
</dbReference>
<reference evidence="14 15" key="1">
    <citation type="submission" date="2019-10" db="EMBL/GenBank/DDBJ databases">
        <title>Cardiobacteriales fam. a chemoheterotrophic member of the order Cardiobacteriales, and proposal of Cardiobacteriales fam. nov.</title>
        <authorList>
            <person name="Wang C."/>
        </authorList>
    </citation>
    <scope>NUCLEOTIDE SEQUENCE [LARGE SCALE GENOMIC DNA]</scope>
    <source>
        <strain evidence="14 15">ML27</strain>
    </source>
</reference>
<evidence type="ECO:0000256" key="10">
    <source>
        <dbReference type="ARBA" id="ARBA00031051"/>
    </source>
</evidence>
<sequence>MPDNIKRTSDLTTNRGTKSHAHADADADADAVLVAAKAIKLVIFDVDGVLTNGQLHFIDGKECKSFDSQDGLGIALLLRAGIDVAIISGNVSTAVTARFAKFSMPHIYQGVIDKHEKYQLIKADLQLADSEVAFLGDDLIDLPVMRQVGLPAAVANADAFVKQHSLWVSTRLGGQGAVREFIELILAAQDKLTAIQAGFLTPCK</sequence>
<evidence type="ECO:0000256" key="9">
    <source>
        <dbReference type="ARBA" id="ARBA00022842"/>
    </source>
</evidence>
<evidence type="ECO:0000313" key="15">
    <source>
        <dbReference type="Proteomes" id="UP000471298"/>
    </source>
</evidence>
<evidence type="ECO:0000256" key="5">
    <source>
        <dbReference type="ARBA" id="ARBA00013066"/>
    </source>
</evidence>
<evidence type="ECO:0000256" key="3">
    <source>
        <dbReference type="ARBA" id="ARBA00005893"/>
    </source>
</evidence>
<feature type="binding site" evidence="12">
    <location>
        <position position="47"/>
    </location>
    <ligand>
        <name>substrate</name>
    </ligand>
</feature>
<dbReference type="SFLD" id="SFLDS00003">
    <property type="entry name" value="Haloacid_Dehalogenase"/>
    <property type="match status" value="1"/>
</dbReference>
<evidence type="ECO:0000313" key="14">
    <source>
        <dbReference type="EMBL" id="MPV86361.1"/>
    </source>
</evidence>
<dbReference type="Gene3D" id="3.40.50.1000">
    <property type="entry name" value="HAD superfamily/HAD-like"/>
    <property type="match status" value="1"/>
</dbReference>
<evidence type="ECO:0000256" key="7">
    <source>
        <dbReference type="ARBA" id="ARBA00022723"/>
    </source>
</evidence>
<dbReference type="SFLD" id="SFLDG01136">
    <property type="entry name" value="C1.6:_Phosphoserine_Phosphatas"/>
    <property type="match status" value="1"/>
</dbReference>
<accession>A0A6N7EUW7</accession>
<evidence type="ECO:0000256" key="11">
    <source>
        <dbReference type="PIRNR" id="PIRNR006118"/>
    </source>
</evidence>
<dbReference type="PANTHER" id="PTHR21485">
    <property type="entry name" value="HAD SUPERFAMILY MEMBERS CMAS AND KDSC"/>
    <property type="match status" value="1"/>
</dbReference>
<keyword evidence="9 11" id="KW-0460">Magnesium</keyword>
<dbReference type="NCBIfam" id="TIGR01670">
    <property type="entry name" value="KdsC-phosphatas"/>
    <property type="match status" value="1"/>
</dbReference>
<protein>
    <recommendedName>
        <fullName evidence="6 11">3-deoxy-D-manno-octulosonate 8-phosphate phosphatase KdsC</fullName>
        <ecNumber evidence="5 11">3.1.3.45</ecNumber>
    </recommendedName>
    <alternativeName>
        <fullName evidence="10 11">KDO 8-P phosphatase</fullName>
    </alternativeName>
</protein>
<dbReference type="FunFam" id="3.40.50.1000:FF:000029">
    <property type="entry name" value="3-deoxy-D-manno-octulosonate 8-phosphate phosphatase KdsC"/>
    <property type="match status" value="1"/>
</dbReference>
<evidence type="ECO:0000256" key="12">
    <source>
        <dbReference type="PIRSR" id="PIRSR006118-2"/>
    </source>
</evidence>
<dbReference type="GO" id="GO:0008781">
    <property type="term" value="F:N-acylneuraminate cytidylyltransferase activity"/>
    <property type="evidence" value="ECO:0007669"/>
    <property type="project" value="TreeGrafter"/>
</dbReference>
<gene>
    <name evidence="14" type="ORF">GCU85_06405</name>
</gene>
<dbReference type="GO" id="GO:0046872">
    <property type="term" value="F:metal ion binding"/>
    <property type="evidence" value="ECO:0007669"/>
    <property type="project" value="UniProtKB-UniRule"/>
</dbReference>
<dbReference type="CDD" id="cd01630">
    <property type="entry name" value="HAD_KDO-like"/>
    <property type="match status" value="1"/>
</dbReference>
<keyword evidence="11" id="KW-0448">Lipopolysaccharide biosynthesis</keyword>
<dbReference type="PANTHER" id="PTHR21485:SF3">
    <property type="entry name" value="N-ACYLNEURAMINATE CYTIDYLYLTRANSFERASE"/>
    <property type="match status" value="1"/>
</dbReference>
<dbReference type="PIRSF" id="PIRSF006118">
    <property type="entry name" value="KDO8-P_Ptase"/>
    <property type="match status" value="1"/>
</dbReference>
<proteinExistence type="inferred from homology"/>
<dbReference type="InterPro" id="IPR050793">
    <property type="entry name" value="CMP-NeuNAc_synthase"/>
</dbReference>
<keyword evidence="8 11" id="KW-0378">Hydrolase</keyword>
<dbReference type="InterPro" id="IPR010023">
    <property type="entry name" value="KdsC_fam"/>
</dbReference>
<name>A0A6N7EUW7_9GAMM</name>
<comment type="function">
    <text evidence="11">Catalyzes the hydrolysis of 3-deoxy-D-manno-octulosonate 8-phosphate (KDO 8-P) to 3-deoxy-D-manno-octulosonate (KDO) and inorganic phosphate.</text>
</comment>
<comment type="caution">
    <text evidence="14">The sequence shown here is derived from an EMBL/GenBank/DDBJ whole genome shotgun (WGS) entry which is preliminary data.</text>
</comment>
<dbReference type="SUPFAM" id="SSF56784">
    <property type="entry name" value="HAD-like"/>
    <property type="match status" value="1"/>
</dbReference>
<evidence type="ECO:0000256" key="2">
    <source>
        <dbReference type="ARBA" id="ARBA00001946"/>
    </source>
</evidence>
<dbReference type="InterPro" id="IPR036412">
    <property type="entry name" value="HAD-like_sf"/>
</dbReference>
<dbReference type="SFLD" id="SFLDG01138">
    <property type="entry name" value="C1.6.2:_Deoxy-d-mannose-octulo"/>
    <property type="match status" value="1"/>
</dbReference>
<keyword evidence="15" id="KW-1185">Reference proteome</keyword>
<dbReference type="EC" id="3.1.3.45" evidence="5 11"/>
<feature type="binding site" evidence="12">
    <location>
        <position position="45"/>
    </location>
    <ligand>
        <name>Mg(2+)</name>
        <dbReference type="ChEBI" id="CHEBI:18420"/>
    </ligand>
</feature>
<organism evidence="14 15">
    <name type="scientific">Ostreibacterium oceani</name>
    <dbReference type="NCBI Taxonomy" id="2654998"/>
    <lineage>
        <taxon>Bacteria</taxon>
        <taxon>Pseudomonadati</taxon>
        <taxon>Pseudomonadota</taxon>
        <taxon>Gammaproteobacteria</taxon>
        <taxon>Cardiobacteriales</taxon>
        <taxon>Ostreibacteriaceae</taxon>
        <taxon>Ostreibacterium</taxon>
    </lineage>
</organism>
<comment type="catalytic activity">
    <reaction evidence="1 11">
        <text>3-deoxy-alpha-D-manno-2-octulosonate-8-phosphate + H2O = 3-deoxy-alpha-D-manno-oct-2-ulosonate + phosphate</text>
        <dbReference type="Rhea" id="RHEA:11500"/>
        <dbReference type="ChEBI" id="CHEBI:15377"/>
        <dbReference type="ChEBI" id="CHEBI:43474"/>
        <dbReference type="ChEBI" id="CHEBI:85985"/>
        <dbReference type="ChEBI" id="CHEBI:85986"/>
        <dbReference type="EC" id="3.1.3.45"/>
    </reaction>
</comment>
<feature type="binding site" evidence="12">
    <location>
        <position position="137"/>
    </location>
    <ligand>
        <name>Mg(2+)</name>
        <dbReference type="ChEBI" id="CHEBI:18420"/>
    </ligand>
</feature>
<evidence type="ECO:0000256" key="1">
    <source>
        <dbReference type="ARBA" id="ARBA00000898"/>
    </source>
</evidence>
<evidence type="ECO:0000256" key="8">
    <source>
        <dbReference type="ARBA" id="ARBA00022801"/>
    </source>
</evidence>
<comment type="subunit">
    <text evidence="4 11">Homotetramer.</text>
</comment>
<dbReference type="InterPro" id="IPR023214">
    <property type="entry name" value="HAD_sf"/>
</dbReference>
<keyword evidence="7 11" id="KW-0479">Metal-binding</keyword>
<comment type="similarity">
    <text evidence="3 11">Belongs to the KdsC family.</text>
</comment>
<comment type="cofactor">
    <cofactor evidence="2 11 12">
        <name>Mg(2+)</name>
        <dbReference type="ChEBI" id="CHEBI:18420"/>
    </cofactor>
</comment>
<dbReference type="AlphaFoldDB" id="A0A6N7EUW7"/>
<feature type="region of interest" description="Disordered" evidence="13">
    <location>
        <begin position="1"/>
        <end position="20"/>
    </location>
</feature>
<dbReference type="Proteomes" id="UP000471298">
    <property type="component" value="Unassembled WGS sequence"/>
</dbReference>
<evidence type="ECO:0000256" key="4">
    <source>
        <dbReference type="ARBA" id="ARBA00011881"/>
    </source>
</evidence>
<dbReference type="Pfam" id="PF08282">
    <property type="entry name" value="Hydrolase_3"/>
    <property type="match status" value="1"/>
</dbReference>
<dbReference type="InParanoid" id="A0A6N7EUW7"/>
<dbReference type="GO" id="GO:0019143">
    <property type="term" value="F:3-deoxy-manno-octulosonate-8-phosphatase activity"/>
    <property type="evidence" value="ECO:0007669"/>
    <property type="project" value="UniProtKB-UniRule"/>
</dbReference>
<evidence type="ECO:0000256" key="13">
    <source>
        <dbReference type="SAM" id="MobiDB-lite"/>
    </source>
</evidence>
<evidence type="ECO:0000256" key="6">
    <source>
        <dbReference type="ARBA" id="ARBA00020092"/>
    </source>
</evidence>
<dbReference type="FunCoup" id="A0A6N7EUW7">
    <property type="interactions" value="247"/>
</dbReference>
<dbReference type="GO" id="GO:0009103">
    <property type="term" value="P:lipopolysaccharide biosynthetic process"/>
    <property type="evidence" value="ECO:0007669"/>
    <property type="project" value="UniProtKB-UniRule"/>
</dbReference>